<proteinExistence type="predicted"/>
<dbReference type="GeneTree" id="ENSGT01120000277662"/>
<dbReference type="Proteomes" id="UP001501920">
    <property type="component" value="Chromosome 2"/>
</dbReference>
<reference evidence="1" key="3">
    <citation type="submission" date="2025-09" db="UniProtKB">
        <authorList>
            <consortium name="Ensembl"/>
        </authorList>
    </citation>
    <scope>IDENTIFICATION</scope>
</reference>
<dbReference type="Ensembl" id="ENSPNAT00000057895.1">
    <property type="protein sequence ID" value="ENSPNAP00000077225.1"/>
    <property type="gene ID" value="ENSPNAG00000034778.1"/>
</dbReference>
<accession>A0AAR2LKZ4</accession>
<organism evidence="1 2">
    <name type="scientific">Pygocentrus nattereri</name>
    <name type="common">Red-bellied piranha</name>
    <dbReference type="NCBI Taxonomy" id="42514"/>
    <lineage>
        <taxon>Eukaryota</taxon>
        <taxon>Metazoa</taxon>
        <taxon>Chordata</taxon>
        <taxon>Craniata</taxon>
        <taxon>Vertebrata</taxon>
        <taxon>Euteleostomi</taxon>
        <taxon>Actinopterygii</taxon>
        <taxon>Neopterygii</taxon>
        <taxon>Teleostei</taxon>
        <taxon>Ostariophysi</taxon>
        <taxon>Characiformes</taxon>
        <taxon>Characoidei</taxon>
        <taxon>Pygocentrus</taxon>
    </lineage>
</organism>
<protein>
    <submittedName>
        <fullName evidence="1">Uncharacterized protein</fullName>
    </submittedName>
</protein>
<reference evidence="1 2" key="1">
    <citation type="submission" date="2020-10" db="EMBL/GenBank/DDBJ databases">
        <title>Pygocentrus nattereri (red-bellied piranha) genome, fPygNat1, primary haplotype.</title>
        <authorList>
            <person name="Myers G."/>
            <person name="Meyer A."/>
            <person name="Karagic N."/>
            <person name="Pippel M."/>
            <person name="Winkler S."/>
            <person name="Tracey A."/>
            <person name="Wood J."/>
            <person name="Formenti G."/>
            <person name="Howe K."/>
            <person name="Fedrigo O."/>
            <person name="Jarvis E.D."/>
        </authorList>
    </citation>
    <scope>NUCLEOTIDE SEQUENCE [LARGE SCALE GENOMIC DNA]</scope>
</reference>
<sequence>LHRISSDCSNLCFKCKQERGTYMHCFWSCDKIQFYRKGIHCELEKILRIRLVFSPAMFLSNLDMESCGFSTTNMQYTSSYQALNLFITSMSTC</sequence>
<keyword evidence="2" id="KW-1185">Reference proteome</keyword>
<reference evidence="1" key="2">
    <citation type="submission" date="2025-08" db="UniProtKB">
        <authorList>
            <consortium name="Ensembl"/>
        </authorList>
    </citation>
    <scope>IDENTIFICATION</scope>
</reference>
<name>A0AAR2LKZ4_PYGNA</name>
<dbReference type="AlphaFoldDB" id="A0AAR2LKZ4"/>
<evidence type="ECO:0000313" key="2">
    <source>
        <dbReference type="Proteomes" id="UP001501920"/>
    </source>
</evidence>
<evidence type="ECO:0000313" key="1">
    <source>
        <dbReference type="Ensembl" id="ENSPNAP00000077225.1"/>
    </source>
</evidence>